<accession>A0A7W5JSP2</accession>
<dbReference type="Proteomes" id="UP000565572">
    <property type="component" value="Unassembled WGS sequence"/>
</dbReference>
<dbReference type="AlphaFoldDB" id="A0A7W5JSP2"/>
<protein>
    <submittedName>
        <fullName evidence="2">Uncharacterized membrane protein YoaK (UPF0700 family)</fullName>
    </submittedName>
</protein>
<sequence length="245" mass="24981">MATSGQTWAEREYTAALLVLTAATGAVDGVSYLALDRVFTGNMTGNVLFIGFGLMGVQGIPVLNNLVALLTFLLGAALGSRLTRRGSDGAVKLPRSSMAVLLGTTIGTLALAGVWFALGRLGTTEMIVITGVLALLLGAQASAVKHVGIRDLSTVVVTMTMVNLAADSRLAGGAGTAWFRRVGAIVTMGLGALASAAVVRYLGGAYALVLAGVLMLVALGLLHRARRADHRYVEATATSAAPSAA</sequence>
<dbReference type="Pfam" id="PF06912">
    <property type="entry name" value="DUF1275"/>
    <property type="match status" value="1"/>
</dbReference>
<keyword evidence="1" id="KW-0472">Membrane</keyword>
<dbReference type="RefSeq" id="WP_183336606.1">
    <property type="nucleotide sequence ID" value="NZ_JACHZG010000001.1"/>
</dbReference>
<keyword evidence="3" id="KW-1185">Reference proteome</keyword>
<reference evidence="2 3" key="1">
    <citation type="submission" date="2020-08" db="EMBL/GenBank/DDBJ databases">
        <title>Sequencing the genomes of 1000 actinobacteria strains.</title>
        <authorList>
            <person name="Klenk H.-P."/>
        </authorList>
    </citation>
    <scope>NUCLEOTIDE SEQUENCE [LARGE SCALE GENOMIC DNA]</scope>
    <source>
        <strain evidence="2 3">DSM 11053</strain>
    </source>
</reference>
<feature type="transmembrane region" description="Helical" evidence="1">
    <location>
        <begin position="178"/>
        <end position="199"/>
    </location>
</feature>
<feature type="transmembrane region" description="Helical" evidence="1">
    <location>
        <begin position="13"/>
        <end position="35"/>
    </location>
</feature>
<gene>
    <name evidence="2" type="ORF">FHX39_000549</name>
</gene>
<dbReference type="EMBL" id="JACHZG010000001">
    <property type="protein sequence ID" value="MBB3325605.1"/>
    <property type="molecule type" value="Genomic_DNA"/>
</dbReference>
<feature type="transmembrane region" description="Helical" evidence="1">
    <location>
        <begin position="205"/>
        <end position="222"/>
    </location>
</feature>
<dbReference type="PANTHER" id="PTHR37314:SF4">
    <property type="entry name" value="UPF0700 TRANSMEMBRANE PROTEIN YOAK"/>
    <property type="match status" value="1"/>
</dbReference>
<proteinExistence type="predicted"/>
<name>A0A7W5JSP2_9ACTN</name>
<feature type="transmembrane region" description="Helical" evidence="1">
    <location>
        <begin position="47"/>
        <end position="78"/>
    </location>
</feature>
<feature type="transmembrane region" description="Helical" evidence="1">
    <location>
        <begin position="98"/>
        <end position="118"/>
    </location>
</feature>
<dbReference type="InterPro" id="IPR010699">
    <property type="entry name" value="DUF1275"/>
</dbReference>
<evidence type="ECO:0000313" key="2">
    <source>
        <dbReference type="EMBL" id="MBB3325605.1"/>
    </source>
</evidence>
<dbReference type="PANTHER" id="PTHR37314">
    <property type="entry name" value="SLR0142 PROTEIN"/>
    <property type="match status" value="1"/>
</dbReference>
<organism evidence="2 3">
    <name type="scientific">Microlunatus antarcticus</name>
    <dbReference type="NCBI Taxonomy" id="53388"/>
    <lineage>
        <taxon>Bacteria</taxon>
        <taxon>Bacillati</taxon>
        <taxon>Actinomycetota</taxon>
        <taxon>Actinomycetes</taxon>
        <taxon>Propionibacteriales</taxon>
        <taxon>Propionibacteriaceae</taxon>
        <taxon>Microlunatus</taxon>
    </lineage>
</organism>
<evidence type="ECO:0000313" key="3">
    <source>
        <dbReference type="Proteomes" id="UP000565572"/>
    </source>
</evidence>
<feature type="transmembrane region" description="Helical" evidence="1">
    <location>
        <begin position="125"/>
        <end position="143"/>
    </location>
</feature>
<keyword evidence="1" id="KW-0812">Transmembrane</keyword>
<comment type="caution">
    <text evidence="2">The sequence shown here is derived from an EMBL/GenBank/DDBJ whole genome shotgun (WGS) entry which is preliminary data.</text>
</comment>
<keyword evidence="1" id="KW-1133">Transmembrane helix</keyword>
<evidence type="ECO:0000256" key="1">
    <source>
        <dbReference type="SAM" id="Phobius"/>
    </source>
</evidence>